<feature type="transmembrane region" description="Helical" evidence="6">
    <location>
        <begin position="362"/>
        <end position="381"/>
    </location>
</feature>
<evidence type="ECO:0000256" key="3">
    <source>
        <dbReference type="ARBA" id="ARBA00022692"/>
    </source>
</evidence>
<evidence type="ECO:0000256" key="1">
    <source>
        <dbReference type="ARBA" id="ARBA00004651"/>
    </source>
</evidence>
<protein>
    <recommendedName>
        <fullName evidence="9">Na+-driven multidrug efflux pump</fullName>
    </recommendedName>
</protein>
<dbReference type="PANTHER" id="PTHR30250:SF26">
    <property type="entry name" value="PSMA PROTEIN"/>
    <property type="match status" value="1"/>
</dbReference>
<comment type="caution">
    <text evidence="7">The sequence shown here is derived from an EMBL/GenBank/DDBJ whole genome shotgun (WGS) entry which is preliminary data.</text>
</comment>
<keyword evidence="3 6" id="KW-0812">Transmembrane</keyword>
<feature type="transmembrane region" description="Helical" evidence="6">
    <location>
        <begin position="288"/>
        <end position="310"/>
    </location>
</feature>
<dbReference type="Proteomes" id="UP000620064">
    <property type="component" value="Unassembled WGS sequence"/>
</dbReference>
<feature type="transmembrane region" description="Helical" evidence="6">
    <location>
        <begin position="26"/>
        <end position="47"/>
    </location>
</feature>
<evidence type="ECO:0000313" key="8">
    <source>
        <dbReference type="Proteomes" id="UP000620064"/>
    </source>
</evidence>
<dbReference type="InterPro" id="IPR002528">
    <property type="entry name" value="MATE_fam"/>
</dbReference>
<evidence type="ECO:0008006" key="9">
    <source>
        <dbReference type="Google" id="ProtNLM"/>
    </source>
</evidence>
<evidence type="ECO:0000256" key="6">
    <source>
        <dbReference type="SAM" id="Phobius"/>
    </source>
</evidence>
<feature type="transmembrane region" description="Helical" evidence="6">
    <location>
        <begin position="422"/>
        <end position="442"/>
    </location>
</feature>
<evidence type="ECO:0000256" key="4">
    <source>
        <dbReference type="ARBA" id="ARBA00022989"/>
    </source>
</evidence>
<keyword evidence="5 6" id="KW-0472">Membrane</keyword>
<keyword evidence="4 6" id="KW-1133">Transmembrane helix</keyword>
<organism evidence="7 8">
    <name type="scientific">Cloacibacterium rupense</name>
    <dbReference type="NCBI Taxonomy" id="517423"/>
    <lineage>
        <taxon>Bacteria</taxon>
        <taxon>Pseudomonadati</taxon>
        <taxon>Bacteroidota</taxon>
        <taxon>Flavobacteriia</taxon>
        <taxon>Flavobacteriales</taxon>
        <taxon>Weeksellaceae</taxon>
    </lineage>
</organism>
<name>A0ABQ2NGV9_9FLAO</name>
<keyword evidence="8" id="KW-1185">Reference proteome</keyword>
<dbReference type="PANTHER" id="PTHR30250">
    <property type="entry name" value="PST FAMILY PREDICTED COLANIC ACID TRANSPORTER"/>
    <property type="match status" value="1"/>
</dbReference>
<feature type="transmembrane region" description="Helical" evidence="6">
    <location>
        <begin position="387"/>
        <end position="407"/>
    </location>
</feature>
<evidence type="ECO:0000256" key="2">
    <source>
        <dbReference type="ARBA" id="ARBA00022475"/>
    </source>
</evidence>
<feature type="transmembrane region" description="Helical" evidence="6">
    <location>
        <begin position="448"/>
        <end position="470"/>
    </location>
</feature>
<feature type="transmembrane region" description="Helical" evidence="6">
    <location>
        <begin position="106"/>
        <end position="126"/>
    </location>
</feature>
<sequence length="496" mass="56148">MGITMFISLYTTRLILNSLGASDFGIFNLVGGAIAMLGFLNAAMAGATQRFMSYSKGEGDEEKLKKIFNISFLLHLGISFLLGIALVIVGYFFFNGILNIAPERIYAAKVVYGSLIVSTMFTVMSVPYDAVLNARENMLYYSIVGIIESLLKLGVAIFIIYYAGDKLVLYGILMACIPLITLSIMRIYTHRNYEECVISPKKYWDKALMKEMTGFAGWNLLGSSTSMASQYGQGIVMNYFFGTIVNASQGIANQISGQLGVFSAVLMKALSPVITKQEGAGNNEMMKLAVFTGSKFIFYLRLVLYVPFFILMEEIFALWLTNVPLYAVIFGRLLLIRDLIEHPFSPFNTAIYAKGNIRKFQIYTSFFNLMPLGLGFLLFTLKFGPEYIYVAFIFSMFLKTLITLLFYKEKCDSNFDEIFKNVLKPISIVGVISFLFPLLVYLNIEEKLLKIIMTIFVSIISYIFSVYLYGLRIEERKKIKDLINNFIYRLKNKLTI</sequence>
<evidence type="ECO:0000313" key="7">
    <source>
        <dbReference type="EMBL" id="GGP01728.1"/>
    </source>
</evidence>
<evidence type="ECO:0000256" key="5">
    <source>
        <dbReference type="ARBA" id="ARBA00023136"/>
    </source>
</evidence>
<dbReference type="EMBL" id="BMLV01000001">
    <property type="protein sequence ID" value="GGP01728.1"/>
    <property type="molecule type" value="Genomic_DNA"/>
</dbReference>
<reference evidence="8" key="1">
    <citation type="journal article" date="2019" name="Int. J. Syst. Evol. Microbiol.">
        <title>The Global Catalogue of Microorganisms (GCM) 10K type strain sequencing project: providing services to taxonomists for standard genome sequencing and annotation.</title>
        <authorList>
            <consortium name="The Broad Institute Genomics Platform"/>
            <consortium name="The Broad Institute Genome Sequencing Center for Infectious Disease"/>
            <person name="Wu L."/>
            <person name="Ma J."/>
        </authorList>
    </citation>
    <scope>NUCLEOTIDE SEQUENCE [LARGE SCALE GENOMIC DNA]</scope>
    <source>
        <strain evidence="8">CGMCC 1.7656</strain>
    </source>
</reference>
<feature type="transmembrane region" description="Helical" evidence="6">
    <location>
        <begin position="167"/>
        <end position="185"/>
    </location>
</feature>
<feature type="transmembrane region" description="Helical" evidence="6">
    <location>
        <begin position="138"/>
        <end position="161"/>
    </location>
</feature>
<proteinExistence type="predicted"/>
<dbReference type="InterPro" id="IPR050833">
    <property type="entry name" value="Poly_Biosynth_Transport"/>
</dbReference>
<feature type="transmembrane region" description="Helical" evidence="6">
    <location>
        <begin position="316"/>
        <end position="335"/>
    </location>
</feature>
<dbReference type="Pfam" id="PF01554">
    <property type="entry name" value="MatE"/>
    <property type="match status" value="1"/>
</dbReference>
<gene>
    <name evidence="7" type="ORF">GCM10010992_03270</name>
</gene>
<feature type="transmembrane region" description="Helical" evidence="6">
    <location>
        <begin position="67"/>
        <end position="94"/>
    </location>
</feature>
<keyword evidence="2" id="KW-1003">Cell membrane</keyword>
<accession>A0ABQ2NGV9</accession>
<comment type="subcellular location">
    <subcellularLocation>
        <location evidence="1">Cell membrane</location>
        <topology evidence="1">Multi-pass membrane protein</topology>
    </subcellularLocation>
</comment>